<evidence type="ECO:0000313" key="3">
    <source>
        <dbReference type="Proteomes" id="UP000008957"/>
    </source>
</evidence>
<keyword evidence="3" id="KW-1185">Reference proteome</keyword>
<dbReference type="SUPFAM" id="SSF89550">
    <property type="entry name" value="PHP domain-like"/>
    <property type="match status" value="1"/>
</dbReference>
<dbReference type="AlphaFoldDB" id="A0AB94IVD4"/>
<feature type="domain" description="Polymerase/histidinol phosphatase N-terminal" evidence="1">
    <location>
        <begin position="5"/>
        <end position="79"/>
    </location>
</feature>
<evidence type="ECO:0000259" key="1">
    <source>
        <dbReference type="SMART" id="SM00481"/>
    </source>
</evidence>
<dbReference type="RefSeq" id="WP_015555838.1">
    <property type="nucleotide sequence ID" value="NC_021038.1"/>
</dbReference>
<dbReference type="SMART" id="SM00481">
    <property type="entry name" value="POLIIIAc"/>
    <property type="match status" value="1"/>
</dbReference>
<dbReference type="GO" id="GO:0005829">
    <property type="term" value="C:cytosol"/>
    <property type="evidence" value="ECO:0007669"/>
    <property type="project" value="TreeGrafter"/>
</dbReference>
<dbReference type="Gene3D" id="3.20.20.140">
    <property type="entry name" value="Metal-dependent hydrolases"/>
    <property type="match status" value="1"/>
</dbReference>
<dbReference type="GO" id="GO:0008270">
    <property type="term" value="F:zinc ion binding"/>
    <property type="evidence" value="ECO:0007669"/>
    <property type="project" value="TreeGrafter"/>
</dbReference>
<dbReference type="GO" id="GO:0042578">
    <property type="term" value="F:phosphoric ester hydrolase activity"/>
    <property type="evidence" value="ECO:0007669"/>
    <property type="project" value="TreeGrafter"/>
</dbReference>
<dbReference type="CDD" id="cd07437">
    <property type="entry name" value="PHP_HisPPase_Ycdx_like"/>
    <property type="match status" value="1"/>
</dbReference>
<proteinExistence type="predicted"/>
<dbReference type="Proteomes" id="UP000008957">
    <property type="component" value="Chromosome"/>
</dbReference>
<sequence length="239" mass="26778">MMLRADLHTHTIASGHAYSTVGEMARSAAAKGLDLIAITDHAPSMPQTCGWMHFANLHTLPREVCGVTVLRGVELNVRNMEGETDLPERVLRRLDWIIASLHEHVLPSGQETDYTPVYLALAEDPFVDMMGHPESPEYAFDMDRVLPLWAERGKVVEFNEAHIFTGSQKNRRNALRLAEACARWGVTVAVDSDAHSEWDVGCTSKAAEMLTEMGFPEELVLNLSAERVLDFLQNRTRRL</sequence>
<dbReference type="InterPro" id="IPR016195">
    <property type="entry name" value="Pol/histidinol_Pase-like"/>
</dbReference>
<organism evidence="2 3">
    <name type="scientific">Fretibacterium fastidiosum</name>
    <dbReference type="NCBI Taxonomy" id="651822"/>
    <lineage>
        <taxon>Bacteria</taxon>
        <taxon>Thermotogati</taxon>
        <taxon>Synergistota</taxon>
        <taxon>Synergistia</taxon>
        <taxon>Synergistales</taxon>
        <taxon>Aminobacteriaceae</taxon>
        <taxon>Fretibacterium</taxon>
    </lineage>
</organism>
<dbReference type="KEGG" id="sbr:SY1_01360"/>
<gene>
    <name evidence="2" type="ORF">SY1_01360</name>
</gene>
<reference evidence="3" key="1">
    <citation type="submission" date="2010-03" db="EMBL/GenBank/DDBJ databases">
        <title>The genome sequence of Synergistetes sp. SGP1.</title>
        <authorList>
            <consortium name="metaHIT consortium -- http://www.metahit.eu/"/>
            <person name="Pajon A."/>
            <person name="Turner K."/>
            <person name="Parkhill J."/>
            <person name="Wade W."/>
            <person name="Vartoukian S."/>
        </authorList>
    </citation>
    <scope>NUCLEOTIDE SEQUENCE [LARGE SCALE GENOMIC DNA]</scope>
    <source>
        <strain evidence="3">SGP1</strain>
    </source>
</reference>
<dbReference type="InterPro" id="IPR003141">
    <property type="entry name" value="Pol/His_phosphatase_N"/>
</dbReference>
<name>A0AB94IVD4_9BACT</name>
<dbReference type="PANTHER" id="PTHR36928">
    <property type="entry name" value="PHOSPHATASE YCDX-RELATED"/>
    <property type="match status" value="1"/>
</dbReference>
<dbReference type="Pfam" id="PF02811">
    <property type="entry name" value="PHP"/>
    <property type="match status" value="1"/>
</dbReference>
<evidence type="ECO:0000313" key="2">
    <source>
        <dbReference type="EMBL" id="CBL27691.1"/>
    </source>
</evidence>
<dbReference type="InterPro" id="IPR004013">
    <property type="entry name" value="PHP_dom"/>
</dbReference>
<dbReference type="PANTHER" id="PTHR36928:SF1">
    <property type="entry name" value="PHOSPHATASE YCDX-RELATED"/>
    <property type="match status" value="1"/>
</dbReference>
<dbReference type="EMBL" id="FP929056">
    <property type="protein sequence ID" value="CBL27691.1"/>
    <property type="molecule type" value="Genomic_DNA"/>
</dbReference>
<protein>
    <submittedName>
        <fullName evidence="2">Histidinol phosphatase and related hydrolases of the PHP family</fullName>
    </submittedName>
</protein>
<keyword evidence="2" id="KW-0378">Hydrolase</keyword>
<accession>A0AB94IVD4</accession>
<dbReference type="InterPro" id="IPR050243">
    <property type="entry name" value="PHP_phosphatase"/>
</dbReference>
<reference evidence="2 3" key="2">
    <citation type="submission" date="2010-03" db="EMBL/GenBank/DDBJ databases">
        <authorList>
            <person name="Pajon A."/>
        </authorList>
    </citation>
    <scope>NUCLEOTIDE SEQUENCE [LARGE SCALE GENOMIC DNA]</scope>
    <source>
        <strain evidence="2 3">SGP1</strain>
    </source>
</reference>